<accession>A0A225D9I1</accession>
<dbReference type="InterPro" id="IPR002068">
    <property type="entry name" value="A-crystallin/Hsp20_dom"/>
</dbReference>
<reference evidence="5" key="1">
    <citation type="submission" date="2017-06" db="EMBL/GenBank/DDBJ databases">
        <title>Genome analysis of Fimbriiglobus ruber SP5, the first member of the order Planctomycetales with confirmed chitinolytic capability.</title>
        <authorList>
            <person name="Ravin N.V."/>
            <person name="Rakitin A.L."/>
            <person name="Ivanova A.A."/>
            <person name="Beletsky A.V."/>
            <person name="Kulichevskaya I.S."/>
            <person name="Mardanov A.V."/>
            <person name="Dedysh S.N."/>
        </authorList>
    </citation>
    <scope>NUCLEOTIDE SEQUENCE [LARGE SCALE GENOMIC DNA]</scope>
    <source>
        <strain evidence="5">SP5</strain>
    </source>
</reference>
<evidence type="ECO:0000313" key="5">
    <source>
        <dbReference type="Proteomes" id="UP000214646"/>
    </source>
</evidence>
<dbReference type="PROSITE" id="PS01031">
    <property type="entry name" value="SHSP"/>
    <property type="match status" value="1"/>
</dbReference>
<organism evidence="4 5">
    <name type="scientific">Fimbriiglobus ruber</name>
    <dbReference type="NCBI Taxonomy" id="1908690"/>
    <lineage>
        <taxon>Bacteria</taxon>
        <taxon>Pseudomonadati</taxon>
        <taxon>Planctomycetota</taxon>
        <taxon>Planctomycetia</taxon>
        <taxon>Gemmatales</taxon>
        <taxon>Gemmataceae</taxon>
        <taxon>Fimbriiglobus</taxon>
    </lineage>
</organism>
<proteinExistence type="inferred from homology"/>
<evidence type="ECO:0000313" key="4">
    <source>
        <dbReference type="EMBL" id="OWK35198.1"/>
    </source>
</evidence>
<protein>
    <recommendedName>
        <fullName evidence="3">SHSP domain-containing protein</fullName>
    </recommendedName>
</protein>
<sequence>MYGEFSRTITLPVTVDPNAVEANYEAGVLTVTLRKVESVKPRRIAVKAVLPALAAA</sequence>
<comment type="caution">
    <text evidence="4">The sequence shown here is derived from an EMBL/GenBank/DDBJ whole genome shotgun (WGS) entry which is preliminary data.</text>
</comment>
<evidence type="ECO:0000259" key="3">
    <source>
        <dbReference type="PROSITE" id="PS01031"/>
    </source>
</evidence>
<dbReference type="Pfam" id="PF00011">
    <property type="entry name" value="HSP20"/>
    <property type="match status" value="1"/>
</dbReference>
<dbReference type="EMBL" id="NIDE01000019">
    <property type="protein sequence ID" value="OWK35198.1"/>
    <property type="molecule type" value="Genomic_DNA"/>
</dbReference>
<feature type="domain" description="SHSP" evidence="3">
    <location>
        <begin position="1"/>
        <end position="49"/>
    </location>
</feature>
<dbReference type="Gene3D" id="2.60.40.790">
    <property type="match status" value="1"/>
</dbReference>
<evidence type="ECO:0000256" key="2">
    <source>
        <dbReference type="RuleBase" id="RU003616"/>
    </source>
</evidence>
<dbReference type="SUPFAM" id="SSF49764">
    <property type="entry name" value="HSP20-like chaperones"/>
    <property type="match status" value="1"/>
</dbReference>
<dbReference type="AlphaFoldDB" id="A0A225D9I1"/>
<dbReference type="Proteomes" id="UP000214646">
    <property type="component" value="Unassembled WGS sequence"/>
</dbReference>
<name>A0A225D9I1_9BACT</name>
<evidence type="ECO:0000256" key="1">
    <source>
        <dbReference type="PROSITE-ProRule" id="PRU00285"/>
    </source>
</evidence>
<dbReference type="CDD" id="cd06464">
    <property type="entry name" value="ACD_sHsps-like"/>
    <property type="match status" value="1"/>
</dbReference>
<keyword evidence="5" id="KW-1185">Reference proteome</keyword>
<comment type="similarity">
    <text evidence="1 2">Belongs to the small heat shock protein (HSP20) family.</text>
</comment>
<dbReference type="InterPro" id="IPR008978">
    <property type="entry name" value="HSP20-like_chaperone"/>
</dbReference>
<gene>
    <name evidence="4" type="ORF">FRUB_10040</name>
</gene>